<comment type="caution">
    <text evidence="2">The sequence shown here is derived from an EMBL/GenBank/DDBJ whole genome shotgun (WGS) entry which is preliminary data.</text>
</comment>
<reference evidence="2 3" key="2">
    <citation type="submission" date="2015-05" db="EMBL/GenBank/DDBJ databases">
        <authorList>
            <person name="Morales-Cruz A."/>
            <person name="Amrine K.C."/>
            <person name="Cantu D."/>
        </authorList>
    </citation>
    <scope>NUCLEOTIDE SEQUENCE [LARGE SCALE GENOMIC DNA]</scope>
    <source>
        <strain evidence="2">DA912</strain>
    </source>
</reference>
<dbReference type="GO" id="GO:0032300">
    <property type="term" value="C:mismatch repair complex"/>
    <property type="evidence" value="ECO:0007669"/>
    <property type="project" value="InterPro"/>
</dbReference>
<dbReference type="AlphaFoldDB" id="A0A0G2FKI7"/>
<proteinExistence type="inferred from homology"/>
<keyword evidence="3" id="KW-1185">Reference proteome</keyword>
<dbReference type="STRING" id="1214573.A0A0G2FKI7"/>
<protein>
    <submittedName>
        <fullName evidence="2">Putative mlh3 protein</fullName>
    </submittedName>
</protein>
<dbReference type="InterPro" id="IPR036890">
    <property type="entry name" value="HATPase_C_sf"/>
</dbReference>
<dbReference type="InterPro" id="IPR038973">
    <property type="entry name" value="MutL/Mlh/Pms-like"/>
</dbReference>
<dbReference type="Proteomes" id="UP000034680">
    <property type="component" value="Unassembled WGS sequence"/>
</dbReference>
<dbReference type="OrthoDB" id="429932at2759"/>
<name>A0A0G2FKI7_9PEZI</name>
<gene>
    <name evidence="2" type="ORF">UCDDA912_g05139</name>
</gene>
<dbReference type="GO" id="GO:0016887">
    <property type="term" value="F:ATP hydrolysis activity"/>
    <property type="evidence" value="ECO:0007669"/>
    <property type="project" value="InterPro"/>
</dbReference>
<accession>A0A0G2FKI7</accession>
<dbReference type="GO" id="GO:0140664">
    <property type="term" value="F:ATP-dependent DNA damage sensor activity"/>
    <property type="evidence" value="ECO:0007669"/>
    <property type="project" value="InterPro"/>
</dbReference>
<organism evidence="2 3">
    <name type="scientific">Diaporthe ampelina</name>
    <dbReference type="NCBI Taxonomy" id="1214573"/>
    <lineage>
        <taxon>Eukaryota</taxon>
        <taxon>Fungi</taxon>
        <taxon>Dikarya</taxon>
        <taxon>Ascomycota</taxon>
        <taxon>Pezizomycotina</taxon>
        <taxon>Sordariomycetes</taxon>
        <taxon>Sordariomycetidae</taxon>
        <taxon>Diaporthales</taxon>
        <taxon>Diaporthaceae</taxon>
        <taxon>Diaporthe</taxon>
    </lineage>
</organism>
<dbReference type="SUPFAM" id="SSF55874">
    <property type="entry name" value="ATPase domain of HSP90 chaperone/DNA topoisomerase II/histidine kinase"/>
    <property type="match status" value="1"/>
</dbReference>
<sequence length="91" mass="9762">MSIKPLPADVVAQIKSSVVITSLNKVICGLIKNSLDAEATKINLSIDYSRGNCSVEDNGTGIPPSEFRDDGGLGQLHCIYIEVPAASRYPW</sequence>
<dbReference type="PANTHER" id="PTHR10073">
    <property type="entry name" value="DNA MISMATCH REPAIR PROTEIN MLH, PMS, MUTL"/>
    <property type="match status" value="1"/>
</dbReference>
<dbReference type="GO" id="GO:0006298">
    <property type="term" value="P:mismatch repair"/>
    <property type="evidence" value="ECO:0007669"/>
    <property type="project" value="InterPro"/>
</dbReference>
<reference evidence="2 3" key="1">
    <citation type="submission" date="2015-05" db="EMBL/GenBank/DDBJ databases">
        <title>Distinctive expansion of gene families associated with plant cell wall degradation and secondary metabolism in the genomes of grapevine trunk pathogens.</title>
        <authorList>
            <person name="Lawrence D.P."/>
            <person name="Travadon R."/>
            <person name="Rolshausen P.E."/>
            <person name="Baumgartner K."/>
        </authorList>
    </citation>
    <scope>NUCLEOTIDE SEQUENCE [LARGE SCALE GENOMIC DNA]</scope>
    <source>
        <strain evidence="2">DA912</strain>
    </source>
</reference>
<dbReference type="EMBL" id="LCUC01000180">
    <property type="protein sequence ID" value="KKY34867.1"/>
    <property type="molecule type" value="Genomic_DNA"/>
</dbReference>
<evidence type="ECO:0000313" key="3">
    <source>
        <dbReference type="Proteomes" id="UP000034680"/>
    </source>
</evidence>
<comment type="similarity">
    <text evidence="1">Belongs to the DNA mismatch repair MutL/HexB family.</text>
</comment>
<dbReference type="Gene3D" id="3.30.565.10">
    <property type="entry name" value="Histidine kinase-like ATPase, C-terminal domain"/>
    <property type="match status" value="1"/>
</dbReference>
<evidence type="ECO:0000313" key="2">
    <source>
        <dbReference type="EMBL" id="KKY34867.1"/>
    </source>
</evidence>
<dbReference type="PANTHER" id="PTHR10073:SF47">
    <property type="entry name" value="DNA MISMATCH REPAIR PROTEIN MLH3"/>
    <property type="match status" value="1"/>
</dbReference>
<dbReference type="Pfam" id="PF13589">
    <property type="entry name" value="HATPase_c_3"/>
    <property type="match status" value="1"/>
</dbReference>
<evidence type="ECO:0000256" key="1">
    <source>
        <dbReference type="ARBA" id="ARBA00006082"/>
    </source>
</evidence>